<keyword evidence="4" id="KW-0732">Signal</keyword>
<dbReference type="PANTHER" id="PTHR23259:SF70">
    <property type="entry name" value="ACCESSORY GLAND PROTEIN ACP62F-RELATED"/>
    <property type="match status" value="1"/>
</dbReference>
<dbReference type="Gene3D" id="2.10.25.10">
    <property type="entry name" value="Laminin"/>
    <property type="match status" value="2"/>
</dbReference>
<keyword evidence="7" id="KW-1185">Reference proteome</keyword>
<feature type="chain" id="PRO_5041228072" description="TIL domain-containing protein" evidence="4">
    <location>
        <begin position="20"/>
        <end position="149"/>
    </location>
</feature>
<evidence type="ECO:0000313" key="7">
    <source>
        <dbReference type="Proteomes" id="UP001168990"/>
    </source>
</evidence>
<comment type="caution">
    <text evidence="6">The sequence shown here is derived from an EMBL/GenBank/DDBJ whole genome shotgun (WGS) entry which is preliminary data.</text>
</comment>
<name>A0AA39FXD3_9HYME</name>
<dbReference type="SUPFAM" id="SSF57567">
    <property type="entry name" value="Serine protease inhibitors"/>
    <property type="match status" value="2"/>
</dbReference>
<evidence type="ECO:0000313" key="6">
    <source>
        <dbReference type="EMBL" id="KAK0177468.1"/>
    </source>
</evidence>
<dbReference type="GO" id="GO:0030414">
    <property type="term" value="F:peptidase inhibitor activity"/>
    <property type="evidence" value="ECO:0007669"/>
    <property type="project" value="UniProtKB-KW"/>
</dbReference>
<feature type="signal peptide" evidence="4">
    <location>
        <begin position="1"/>
        <end position="19"/>
    </location>
</feature>
<organism evidence="6 7">
    <name type="scientific">Microctonus aethiopoides</name>
    <dbReference type="NCBI Taxonomy" id="144406"/>
    <lineage>
        <taxon>Eukaryota</taxon>
        <taxon>Metazoa</taxon>
        <taxon>Ecdysozoa</taxon>
        <taxon>Arthropoda</taxon>
        <taxon>Hexapoda</taxon>
        <taxon>Insecta</taxon>
        <taxon>Pterygota</taxon>
        <taxon>Neoptera</taxon>
        <taxon>Endopterygota</taxon>
        <taxon>Hymenoptera</taxon>
        <taxon>Apocrita</taxon>
        <taxon>Ichneumonoidea</taxon>
        <taxon>Braconidae</taxon>
        <taxon>Euphorinae</taxon>
        <taxon>Microctonus</taxon>
    </lineage>
</organism>
<evidence type="ECO:0000259" key="5">
    <source>
        <dbReference type="Pfam" id="PF01826"/>
    </source>
</evidence>
<sequence>MTRNLTIAIFLASLTLIYAHCHKKCGENESNNICGHACEPSCGLRDFSAVLCIACSSKTRGCRCDSGFLRDEETGHCVDPEDCTKCDVGESRLACGRTCEGTCASPSQPEKCQLIRCAKQGCRCDLDKDFVRDTESGRCVLITDCPTSK</sequence>
<evidence type="ECO:0000256" key="2">
    <source>
        <dbReference type="ARBA" id="ARBA00022690"/>
    </source>
</evidence>
<dbReference type="AlphaFoldDB" id="A0AA39FXD3"/>
<dbReference type="PANTHER" id="PTHR23259">
    <property type="entry name" value="RIDDLE"/>
    <property type="match status" value="1"/>
</dbReference>
<dbReference type="InterPro" id="IPR051368">
    <property type="entry name" value="SerProtInhib-TIL_Domain"/>
</dbReference>
<comment type="similarity">
    <text evidence="1">Belongs to the serine protease inhibitor-like (TIL domain-containing) family.</text>
</comment>
<dbReference type="EMBL" id="JAQQBS010000001">
    <property type="protein sequence ID" value="KAK0177468.1"/>
    <property type="molecule type" value="Genomic_DNA"/>
</dbReference>
<dbReference type="Pfam" id="PF01826">
    <property type="entry name" value="TIL"/>
    <property type="match status" value="2"/>
</dbReference>
<keyword evidence="2" id="KW-0646">Protease inhibitor</keyword>
<dbReference type="Proteomes" id="UP001168990">
    <property type="component" value="Unassembled WGS sequence"/>
</dbReference>
<dbReference type="InterPro" id="IPR002919">
    <property type="entry name" value="TIL_dom"/>
</dbReference>
<dbReference type="CDD" id="cd19941">
    <property type="entry name" value="TIL"/>
    <property type="match status" value="2"/>
</dbReference>
<reference evidence="6" key="1">
    <citation type="journal article" date="2023" name="bioRxiv">
        <title>Scaffold-level genome assemblies of two parasitoid biocontrol wasps reveal the parthenogenesis mechanism and an associated novel virus.</title>
        <authorList>
            <person name="Inwood S."/>
            <person name="Skelly J."/>
            <person name="Guhlin J."/>
            <person name="Harrop T."/>
            <person name="Goldson S."/>
            <person name="Dearden P."/>
        </authorList>
    </citation>
    <scope>NUCLEOTIDE SEQUENCE</scope>
    <source>
        <strain evidence="6">Irish</strain>
        <tissue evidence="6">Whole body</tissue>
    </source>
</reference>
<proteinExistence type="inferred from homology"/>
<keyword evidence="3" id="KW-1015">Disulfide bond</keyword>
<gene>
    <name evidence="6" type="ORF">PV328_001519</name>
</gene>
<accession>A0AA39FXD3</accession>
<dbReference type="InterPro" id="IPR036084">
    <property type="entry name" value="Ser_inhib-like_sf"/>
</dbReference>
<evidence type="ECO:0000256" key="1">
    <source>
        <dbReference type="ARBA" id="ARBA00007611"/>
    </source>
</evidence>
<protein>
    <recommendedName>
        <fullName evidence="5">TIL domain-containing protein</fullName>
    </recommendedName>
</protein>
<evidence type="ECO:0000256" key="4">
    <source>
        <dbReference type="SAM" id="SignalP"/>
    </source>
</evidence>
<evidence type="ECO:0000256" key="3">
    <source>
        <dbReference type="ARBA" id="ARBA00023157"/>
    </source>
</evidence>
<feature type="domain" description="TIL" evidence="5">
    <location>
        <begin position="25"/>
        <end position="83"/>
    </location>
</feature>
<feature type="domain" description="TIL" evidence="5">
    <location>
        <begin position="86"/>
        <end position="145"/>
    </location>
</feature>
<reference evidence="6" key="2">
    <citation type="submission" date="2023-03" db="EMBL/GenBank/DDBJ databases">
        <authorList>
            <person name="Inwood S.N."/>
            <person name="Skelly J.G."/>
            <person name="Guhlin J."/>
            <person name="Harrop T.W.R."/>
            <person name="Goldson S.G."/>
            <person name="Dearden P.K."/>
        </authorList>
    </citation>
    <scope>NUCLEOTIDE SEQUENCE</scope>
    <source>
        <strain evidence="6">Irish</strain>
        <tissue evidence="6">Whole body</tissue>
    </source>
</reference>